<dbReference type="SUPFAM" id="SSF53067">
    <property type="entry name" value="Actin-like ATPase domain"/>
    <property type="match status" value="2"/>
</dbReference>
<dbReference type="GO" id="GO:0005524">
    <property type="term" value="F:ATP binding"/>
    <property type="evidence" value="ECO:0007669"/>
    <property type="project" value="UniProtKB-KW"/>
</dbReference>
<dbReference type="Pfam" id="PF06723">
    <property type="entry name" value="MreB_Mbl"/>
    <property type="match status" value="1"/>
</dbReference>
<evidence type="ECO:0000256" key="4">
    <source>
        <dbReference type="ARBA" id="ARBA00022960"/>
    </source>
</evidence>
<dbReference type="Proteomes" id="UP000032229">
    <property type="component" value="Chromosome"/>
</dbReference>
<comment type="caution">
    <text evidence="6">Lacks conserved residue(s) required for the propagation of feature annotation.</text>
</comment>
<dbReference type="GO" id="GO:0005737">
    <property type="term" value="C:cytoplasm"/>
    <property type="evidence" value="ECO:0007669"/>
    <property type="project" value="UniProtKB-SubCell"/>
</dbReference>
<dbReference type="CDD" id="cd10225">
    <property type="entry name" value="ASKHA_NBD_MreB-like"/>
    <property type="match status" value="1"/>
</dbReference>
<organism evidence="7 8">
    <name type="scientific">Siansivirga zeaxanthinifaciens CC-SAMT-1</name>
    <dbReference type="NCBI Taxonomy" id="1454006"/>
    <lineage>
        <taxon>Bacteria</taxon>
        <taxon>Pseudomonadati</taxon>
        <taxon>Bacteroidota</taxon>
        <taxon>Flavobacteriia</taxon>
        <taxon>Flavobacteriales</taxon>
        <taxon>Flavobacteriaceae</taxon>
        <taxon>Siansivirga</taxon>
    </lineage>
</organism>
<keyword evidence="2 6" id="KW-0547">Nucleotide-binding</keyword>
<dbReference type="OrthoDB" id="9768127at2"/>
<feature type="binding site" evidence="6">
    <location>
        <begin position="211"/>
        <end position="214"/>
    </location>
    <ligand>
        <name>ATP</name>
        <dbReference type="ChEBI" id="CHEBI:30616"/>
    </ligand>
</feature>
<feature type="binding site" evidence="6">
    <location>
        <begin position="17"/>
        <end position="19"/>
    </location>
    <ligand>
        <name>ATP</name>
        <dbReference type="ChEBI" id="CHEBI:30616"/>
    </ligand>
</feature>
<dbReference type="InterPro" id="IPR056546">
    <property type="entry name" value="MreB_MamK-like"/>
</dbReference>
<dbReference type="NCBIfam" id="NF010539">
    <property type="entry name" value="PRK13927.1"/>
    <property type="match status" value="1"/>
</dbReference>
<dbReference type="STRING" id="1454006.AW14_06365"/>
<dbReference type="KEGG" id="sze:AW14_06365"/>
<dbReference type="PATRIC" id="fig|1454006.5.peg.1251"/>
<dbReference type="HAMAP" id="MF_02207">
    <property type="entry name" value="MreB"/>
    <property type="match status" value="1"/>
</dbReference>
<name>A0A0C5WKM5_9FLAO</name>
<evidence type="ECO:0000256" key="1">
    <source>
        <dbReference type="ARBA" id="ARBA00022490"/>
    </source>
</evidence>
<dbReference type="PRINTS" id="PR01652">
    <property type="entry name" value="SHAPEPROTEIN"/>
</dbReference>
<dbReference type="NCBIfam" id="TIGR00904">
    <property type="entry name" value="mreB"/>
    <property type="match status" value="1"/>
</dbReference>
<sequence>MGFFDFLTEEIAIDLGTANTLIIHNDKVVVDAPSIVARDRISGKIIAVGQEASLMQGKTHENIKTIRPLKDGVIADFDASEQMMSMFIKNIPALKKKFFTPALRLVICIPSGITEVEMRAVKESAERVNGKEVYLIHEPMAAAIGIGVDIMQPKGNMIVDIGGGTTEIAVIALGGIVCDKSVKIAGDVFTNDIVYYMRTQHNLYVGERTAEKIKIQIGAATEDLDLPPEDMSVQGRDLLTGKPKQVSISYREIAKALDKSILRIEDAVMETLSQTPPELAADIYNTGIYLAGGGSMLRGLDKRLSQKTDLPVYIAEDPLRAVVRGTGITLKNLTKYKSVLIK</sequence>
<keyword evidence="8" id="KW-1185">Reference proteome</keyword>
<dbReference type="GO" id="GO:0008360">
    <property type="term" value="P:regulation of cell shape"/>
    <property type="evidence" value="ECO:0007669"/>
    <property type="project" value="UniProtKB-UniRule"/>
</dbReference>
<keyword evidence="4 6" id="KW-0133">Cell shape</keyword>
<evidence type="ECO:0000313" key="8">
    <source>
        <dbReference type="Proteomes" id="UP000032229"/>
    </source>
</evidence>
<protein>
    <recommendedName>
        <fullName evidence="6">Cell shape-determining protein MreB</fullName>
    </recommendedName>
</protein>
<dbReference type="InterPro" id="IPR004000">
    <property type="entry name" value="Actin"/>
</dbReference>
<dbReference type="Gene3D" id="3.30.420.40">
    <property type="match status" value="3"/>
</dbReference>
<dbReference type="RefSeq" id="WP_044638028.1">
    <property type="nucleotide sequence ID" value="NZ_CP007202.1"/>
</dbReference>
<comment type="function">
    <text evidence="6">Forms membrane-associated dynamic filaments that are essential for cell shape determination. Acts by regulating cell wall synthesis and cell elongation, and thus cell shape. A feedback loop between cell geometry and MreB localization may maintain elongated cell shape by targeting cell wall growth to regions of negative cell wall curvature.</text>
</comment>
<dbReference type="PANTHER" id="PTHR42749">
    <property type="entry name" value="CELL SHAPE-DETERMINING PROTEIN MREB"/>
    <property type="match status" value="1"/>
</dbReference>
<comment type="similarity">
    <text evidence="5 6">Belongs to the FtsA/MreB family.</text>
</comment>
<proteinExistence type="inferred from homology"/>
<evidence type="ECO:0000256" key="3">
    <source>
        <dbReference type="ARBA" id="ARBA00022840"/>
    </source>
</evidence>
<feature type="binding site" evidence="6">
    <location>
        <begin position="163"/>
        <end position="165"/>
    </location>
    <ligand>
        <name>ATP</name>
        <dbReference type="ChEBI" id="CHEBI:30616"/>
    </ligand>
</feature>
<dbReference type="InterPro" id="IPR004753">
    <property type="entry name" value="MreB"/>
</dbReference>
<keyword evidence="1 6" id="KW-0963">Cytoplasm</keyword>
<accession>A0A0C5WKM5</accession>
<dbReference type="HOGENOM" id="CLU_052037_0_0_10"/>
<dbReference type="EMBL" id="CP007202">
    <property type="protein sequence ID" value="AJR03335.1"/>
    <property type="molecule type" value="Genomic_DNA"/>
</dbReference>
<dbReference type="AlphaFoldDB" id="A0A0C5WKM5"/>
<evidence type="ECO:0000313" key="7">
    <source>
        <dbReference type="EMBL" id="AJR03335.1"/>
    </source>
</evidence>
<dbReference type="SMART" id="SM00268">
    <property type="entry name" value="ACTIN"/>
    <property type="match status" value="1"/>
</dbReference>
<keyword evidence="3 6" id="KW-0067">ATP-binding</keyword>
<reference evidence="7 8" key="1">
    <citation type="submission" date="2014-02" db="EMBL/GenBank/DDBJ databases">
        <authorList>
            <person name="Young C.-C."/>
            <person name="Hameed A."/>
            <person name="Huang H.-C."/>
            <person name="Shahina M."/>
        </authorList>
    </citation>
    <scope>NUCLEOTIDE SEQUENCE [LARGE SCALE GENOMIC DNA]</scope>
    <source>
        <strain evidence="7 8">CC-SAMT-1</strain>
    </source>
</reference>
<comment type="subcellular location">
    <subcellularLocation>
        <location evidence="6">Cytoplasm</location>
    </subcellularLocation>
    <text evidence="6">Membrane-associated.</text>
</comment>
<gene>
    <name evidence="6" type="primary">mreB</name>
    <name evidence="7" type="ORF">AW14_06365</name>
</gene>
<comment type="subunit">
    <text evidence="6">Forms polymers.</text>
</comment>
<evidence type="ECO:0000256" key="5">
    <source>
        <dbReference type="ARBA" id="ARBA00023458"/>
    </source>
</evidence>
<evidence type="ECO:0000256" key="6">
    <source>
        <dbReference type="HAMAP-Rule" id="MF_02207"/>
    </source>
</evidence>
<evidence type="ECO:0000256" key="2">
    <source>
        <dbReference type="ARBA" id="ARBA00022741"/>
    </source>
</evidence>
<dbReference type="InterPro" id="IPR043129">
    <property type="entry name" value="ATPase_NBD"/>
</dbReference>
<dbReference type="GO" id="GO:0000902">
    <property type="term" value="P:cell morphogenesis"/>
    <property type="evidence" value="ECO:0007669"/>
    <property type="project" value="InterPro"/>
</dbReference>
<dbReference type="PANTHER" id="PTHR42749:SF1">
    <property type="entry name" value="CELL SHAPE-DETERMINING PROTEIN MREB"/>
    <property type="match status" value="1"/>
</dbReference>